<evidence type="ECO:0000256" key="2">
    <source>
        <dbReference type="ARBA" id="ARBA00022679"/>
    </source>
</evidence>
<dbReference type="PANTHER" id="PTHR13271">
    <property type="entry name" value="UNCHARACTERIZED PUTATIVE METHYLTRANSFERASE"/>
    <property type="match status" value="1"/>
</dbReference>
<organism evidence="6 7">
    <name type="scientific">Stentor coeruleus</name>
    <dbReference type="NCBI Taxonomy" id="5963"/>
    <lineage>
        <taxon>Eukaryota</taxon>
        <taxon>Sar</taxon>
        <taxon>Alveolata</taxon>
        <taxon>Ciliophora</taxon>
        <taxon>Postciliodesmatophora</taxon>
        <taxon>Heterotrichea</taxon>
        <taxon>Heterotrichida</taxon>
        <taxon>Stentoridae</taxon>
        <taxon>Stentor</taxon>
    </lineage>
</organism>
<reference evidence="6 7" key="1">
    <citation type="submission" date="2016-11" db="EMBL/GenBank/DDBJ databases">
        <title>The macronuclear genome of Stentor coeruleus: a giant cell with tiny introns.</title>
        <authorList>
            <person name="Slabodnick M."/>
            <person name="Ruby J.G."/>
            <person name="Reiff S.B."/>
            <person name="Swart E.C."/>
            <person name="Gosai S."/>
            <person name="Prabakaran S."/>
            <person name="Witkowska E."/>
            <person name="Larue G.E."/>
            <person name="Fisher S."/>
            <person name="Freeman R.M."/>
            <person name="Gunawardena J."/>
            <person name="Chu W."/>
            <person name="Stover N.A."/>
            <person name="Gregory B.D."/>
            <person name="Nowacki M."/>
            <person name="Derisi J."/>
            <person name="Roy S.W."/>
            <person name="Marshall W.F."/>
            <person name="Sood P."/>
        </authorList>
    </citation>
    <scope>NUCLEOTIDE SEQUENCE [LARGE SCALE GENOMIC DNA]</scope>
    <source>
        <strain evidence="6">WM001</strain>
    </source>
</reference>
<dbReference type="SUPFAM" id="SSF81822">
    <property type="entry name" value="RuBisCo LSMT C-terminal, substrate-binding domain"/>
    <property type="match status" value="1"/>
</dbReference>
<keyword evidence="2" id="KW-0808">Transferase</keyword>
<accession>A0A1R2B787</accession>
<dbReference type="GO" id="GO:0032259">
    <property type="term" value="P:methylation"/>
    <property type="evidence" value="ECO:0007669"/>
    <property type="project" value="UniProtKB-KW"/>
</dbReference>
<dbReference type="InterPro" id="IPR036464">
    <property type="entry name" value="Rubisco_LSMT_subst-bd_sf"/>
</dbReference>
<keyword evidence="1" id="KW-0489">Methyltransferase</keyword>
<evidence type="ECO:0000256" key="4">
    <source>
        <dbReference type="SAM" id="MobiDB-lite"/>
    </source>
</evidence>
<name>A0A1R2B787_9CILI</name>
<comment type="caution">
    <text evidence="6">The sequence shown here is derived from an EMBL/GenBank/DDBJ whole genome shotgun (WGS) entry which is preliminary data.</text>
</comment>
<keyword evidence="3" id="KW-0949">S-adenosyl-L-methionine</keyword>
<feature type="region of interest" description="Disordered" evidence="4">
    <location>
        <begin position="308"/>
        <end position="342"/>
    </location>
</feature>
<dbReference type="OrthoDB" id="341421at2759"/>
<evidence type="ECO:0000313" key="6">
    <source>
        <dbReference type="EMBL" id="OMJ72639.1"/>
    </source>
</evidence>
<protein>
    <recommendedName>
        <fullName evidence="5">Rubisco LSMT substrate-binding domain-containing protein</fullName>
    </recommendedName>
</protein>
<evidence type="ECO:0000313" key="7">
    <source>
        <dbReference type="Proteomes" id="UP000187209"/>
    </source>
</evidence>
<dbReference type="InterPro" id="IPR050600">
    <property type="entry name" value="SETD3_SETD6_MTase"/>
</dbReference>
<dbReference type="PANTHER" id="PTHR13271:SF153">
    <property type="entry name" value="SET DOMAIN-CONTAINING PROTEIN"/>
    <property type="match status" value="1"/>
</dbReference>
<dbReference type="InterPro" id="IPR015353">
    <property type="entry name" value="Rubisco_LSMT_subst-bd"/>
</dbReference>
<keyword evidence="7" id="KW-1185">Reference proteome</keyword>
<dbReference type="GO" id="GO:0016279">
    <property type="term" value="F:protein-lysine N-methyltransferase activity"/>
    <property type="evidence" value="ECO:0007669"/>
    <property type="project" value="TreeGrafter"/>
</dbReference>
<dbReference type="Gene3D" id="3.90.1410.10">
    <property type="entry name" value="set domain protein methyltransferase, domain 1"/>
    <property type="match status" value="2"/>
</dbReference>
<dbReference type="Pfam" id="PF09273">
    <property type="entry name" value="Rubis-subs-bind"/>
    <property type="match status" value="1"/>
</dbReference>
<proteinExistence type="predicted"/>
<evidence type="ECO:0000256" key="3">
    <source>
        <dbReference type="ARBA" id="ARBA00022691"/>
    </source>
</evidence>
<dbReference type="EMBL" id="MPUH01000884">
    <property type="protein sequence ID" value="OMJ72639.1"/>
    <property type="molecule type" value="Genomic_DNA"/>
</dbReference>
<dbReference type="Proteomes" id="UP000187209">
    <property type="component" value="Unassembled WGS sequence"/>
</dbReference>
<sequence length="574" mass="67837">MDLKHLIPTVEKQNEEATEIALHMNIYNTYIKWLKDNGCQYPSLEFPVAFGPYGVIGARALINIPSTKVHPKQGFLFVPSKIIISPQKARNSEIGFIFDEHPRLFKTHSRAVDYILWFYITYEFIKEEKSFYYPYFMAVGESEMLMDWSEEELNELQDKFLIFESKKQEKMALYYYESLSRIFSQYTDFFPQCTLLGPFLWAYKLVTTRSFSHGEGLVIPLADNLNHEDVYVDYLTLSTGFLEKKAHDPLINNKDYKDFQGIPNESSAPMRSRSHMNRLEKCLKIQNYAEPQFLRNIWEIEEFLGDYESSSDEEELVEDNEEDEENDEENEDEEDDEDDEECDEIEIDMADKYFVMRTGNEGGFLKGQQVFNCYGRLNNTDLLGEYGFALLPNRYDSVYVRMVKMTGANYTGEMPKIDFSQYKRLKDIVKVFYLKYYKINEQFLEYFRKIILKSPKEGFTIMGELKVITQAEQVLLELMNCYKTTIEQDEIMLAEVPRIPIRKCFALRYRISQKRIILSHLSMIETLKEIFWKVIEGQTMEAAHWKQKTIANARVMYPLRKYLRDIRLNAFNNS</sequence>
<evidence type="ECO:0000256" key="1">
    <source>
        <dbReference type="ARBA" id="ARBA00022603"/>
    </source>
</evidence>
<gene>
    <name evidence="6" type="ORF">SteCoe_28864</name>
</gene>
<evidence type="ECO:0000259" key="5">
    <source>
        <dbReference type="Pfam" id="PF09273"/>
    </source>
</evidence>
<dbReference type="CDD" id="cd10527">
    <property type="entry name" value="SET_LSMT"/>
    <property type="match status" value="1"/>
</dbReference>
<dbReference type="SUPFAM" id="SSF82199">
    <property type="entry name" value="SET domain"/>
    <property type="match status" value="1"/>
</dbReference>
<dbReference type="AlphaFoldDB" id="A0A1R2B787"/>
<feature type="domain" description="Rubisco LSMT substrate-binding" evidence="5">
    <location>
        <begin position="435"/>
        <end position="517"/>
    </location>
</feature>
<dbReference type="InterPro" id="IPR046341">
    <property type="entry name" value="SET_dom_sf"/>
</dbReference>
<dbReference type="Gene3D" id="3.90.1420.10">
    <property type="entry name" value="Rubisco LSMT, substrate-binding domain"/>
    <property type="match status" value="1"/>
</dbReference>